<feature type="domain" description="Thioredoxin" evidence="7">
    <location>
        <begin position="30"/>
        <end position="185"/>
    </location>
</feature>
<sequence>MQAVRSFIRPVASVVGRRCIQTSSVANMPVKASDKLPSVDLFEGAPDAKVNTGDFGKGKVVIFGVPGAFTPTCSKDHAPGFVSSADALKAKGVKDIVCVSVNDPFVMAAWAKSVDPDNKIRFLADTNGALTKALDVELDLTAVLGNVRCKRYALVAEDGVVKAVNIEPDGAGLSCSRAADILKMV</sequence>
<proteinExistence type="inferred from homology"/>
<comment type="similarity">
    <text evidence="2 6">Belongs to the peroxiredoxin family. Prx5 subfamily.</text>
</comment>
<dbReference type="Proteomes" id="UP000694888">
    <property type="component" value="Unplaced"/>
</dbReference>
<keyword evidence="5 6" id="KW-0560">Oxidoreductase</keyword>
<evidence type="ECO:0000256" key="3">
    <source>
        <dbReference type="ARBA" id="ARBA00022559"/>
    </source>
</evidence>
<dbReference type="PANTHER" id="PTHR10430">
    <property type="entry name" value="PEROXIREDOXIN"/>
    <property type="match status" value="1"/>
</dbReference>
<dbReference type="InterPro" id="IPR013766">
    <property type="entry name" value="Thioredoxin_domain"/>
</dbReference>
<keyword evidence="4 6" id="KW-0049">Antioxidant</keyword>
<dbReference type="PANTHER" id="PTHR10430:SF16">
    <property type="entry name" value="PEROXIREDOXIN-5, MITOCHONDRIAL"/>
    <property type="match status" value="1"/>
</dbReference>
<keyword evidence="6" id="KW-0676">Redox-active center</keyword>
<comment type="catalytic activity">
    <reaction evidence="6">
        <text>a hydroperoxide + [thioredoxin]-dithiol = an alcohol + [thioredoxin]-disulfide + H2O</text>
        <dbReference type="Rhea" id="RHEA:62620"/>
        <dbReference type="Rhea" id="RHEA-COMP:10698"/>
        <dbReference type="Rhea" id="RHEA-COMP:10700"/>
        <dbReference type="ChEBI" id="CHEBI:15377"/>
        <dbReference type="ChEBI" id="CHEBI:29950"/>
        <dbReference type="ChEBI" id="CHEBI:30879"/>
        <dbReference type="ChEBI" id="CHEBI:35924"/>
        <dbReference type="ChEBI" id="CHEBI:50058"/>
        <dbReference type="EC" id="1.11.1.24"/>
    </reaction>
</comment>
<evidence type="ECO:0000259" key="7">
    <source>
        <dbReference type="PROSITE" id="PS51352"/>
    </source>
</evidence>
<dbReference type="EC" id="1.11.1.24" evidence="6"/>
<gene>
    <name evidence="9" type="primary">LOC101849474</name>
</gene>
<dbReference type="SUPFAM" id="SSF52833">
    <property type="entry name" value="Thioredoxin-like"/>
    <property type="match status" value="1"/>
</dbReference>
<keyword evidence="3 6" id="KW-0575">Peroxidase</keyword>
<evidence type="ECO:0000256" key="2">
    <source>
        <dbReference type="ARBA" id="ARBA00010505"/>
    </source>
</evidence>
<dbReference type="RefSeq" id="XP_005103069.1">
    <property type="nucleotide sequence ID" value="XM_005103012.3"/>
</dbReference>
<dbReference type="PROSITE" id="PS51352">
    <property type="entry name" value="THIOREDOXIN_2"/>
    <property type="match status" value="1"/>
</dbReference>
<organism evidence="8 9">
    <name type="scientific">Aplysia californica</name>
    <name type="common">California sea hare</name>
    <dbReference type="NCBI Taxonomy" id="6500"/>
    <lineage>
        <taxon>Eukaryota</taxon>
        <taxon>Metazoa</taxon>
        <taxon>Spiralia</taxon>
        <taxon>Lophotrochozoa</taxon>
        <taxon>Mollusca</taxon>
        <taxon>Gastropoda</taxon>
        <taxon>Heterobranchia</taxon>
        <taxon>Euthyneura</taxon>
        <taxon>Tectipleura</taxon>
        <taxon>Aplysiida</taxon>
        <taxon>Aplysioidea</taxon>
        <taxon>Aplysiidae</taxon>
        <taxon>Aplysia</taxon>
    </lineage>
</organism>
<evidence type="ECO:0000313" key="9">
    <source>
        <dbReference type="RefSeq" id="XP_005103069.1"/>
    </source>
</evidence>
<dbReference type="CDD" id="cd03013">
    <property type="entry name" value="PRX5_like"/>
    <property type="match status" value="1"/>
</dbReference>
<dbReference type="InterPro" id="IPR036249">
    <property type="entry name" value="Thioredoxin-like_sf"/>
</dbReference>
<evidence type="ECO:0000256" key="5">
    <source>
        <dbReference type="ARBA" id="ARBA00023002"/>
    </source>
</evidence>
<protein>
    <recommendedName>
        <fullName evidence="6">Peroxiredoxin-5</fullName>
        <ecNumber evidence="6">1.11.1.24</ecNumber>
    </recommendedName>
</protein>
<dbReference type="Pfam" id="PF08534">
    <property type="entry name" value="Redoxin"/>
    <property type="match status" value="1"/>
</dbReference>
<reference evidence="9" key="1">
    <citation type="submission" date="2025-08" db="UniProtKB">
        <authorList>
            <consortium name="RefSeq"/>
        </authorList>
    </citation>
    <scope>IDENTIFICATION</scope>
</reference>
<evidence type="ECO:0000256" key="4">
    <source>
        <dbReference type="ARBA" id="ARBA00022862"/>
    </source>
</evidence>
<keyword evidence="8" id="KW-1185">Reference proteome</keyword>
<evidence type="ECO:0000256" key="1">
    <source>
        <dbReference type="ARBA" id="ARBA00003330"/>
    </source>
</evidence>
<evidence type="ECO:0000313" key="8">
    <source>
        <dbReference type="Proteomes" id="UP000694888"/>
    </source>
</evidence>
<evidence type="ECO:0000256" key="6">
    <source>
        <dbReference type="RuleBase" id="RU366011"/>
    </source>
</evidence>
<dbReference type="InterPro" id="IPR013740">
    <property type="entry name" value="Redoxin"/>
</dbReference>
<comment type="function">
    <text evidence="1">Thiol-specific peroxidase that catalyzes the reduction of hydrogen peroxide and organic hydroperoxides to water and alcohols, respectively. Plays a role in cell protection against oxidative stress by detoxifying peroxides and as sensor of hydrogen peroxide-mediated signaling events.</text>
</comment>
<dbReference type="GeneID" id="101849474"/>
<dbReference type="Gene3D" id="3.40.30.10">
    <property type="entry name" value="Glutaredoxin"/>
    <property type="match status" value="1"/>
</dbReference>
<accession>A0ABM0JWC5</accession>
<name>A0ABM0JWC5_APLCA</name>
<dbReference type="InterPro" id="IPR037944">
    <property type="entry name" value="PRX5-like"/>
</dbReference>